<dbReference type="STRING" id="329046.A0A1Y2CJY1"/>
<dbReference type="GO" id="GO:0005737">
    <property type="term" value="C:cytoplasm"/>
    <property type="evidence" value="ECO:0007669"/>
    <property type="project" value="TreeGrafter"/>
</dbReference>
<comment type="caution">
    <text evidence="13">The sequence shown here is derived from an EMBL/GenBank/DDBJ whole genome shotgun (WGS) entry which is preliminary data.</text>
</comment>
<dbReference type="GO" id="GO:0017148">
    <property type="term" value="P:negative regulation of translation"/>
    <property type="evidence" value="ECO:0007669"/>
    <property type="project" value="UniProtKB-KW"/>
</dbReference>
<dbReference type="InterPro" id="IPR054521">
    <property type="entry name" value="HRI2_3H"/>
</dbReference>
<dbReference type="PANTHER" id="PTHR11042">
    <property type="entry name" value="EUKARYOTIC TRANSLATION INITIATION FACTOR 2-ALPHA KINASE EIF2-ALPHA KINASE -RELATED"/>
    <property type="match status" value="1"/>
</dbReference>
<evidence type="ECO:0000256" key="7">
    <source>
        <dbReference type="ARBA" id="ARBA00022840"/>
    </source>
</evidence>
<feature type="region of interest" description="Disordered" evidence="11">
    <location>
        <begin position="895"/>
        <end position="926"/>
    </location>
</feature>
<gene>
    <name evidence="13" type="ORF">BCR33DRAFT_783075</name>
</gene>
<evidence type="ECO:0000256" key="9">
    <source>
        <dbReference type="PROSITE-ProRule" id="PRU10141"/>
    </source>
</evidence>
<dbReference type="Gene3D" id="1.10.510.10">
    <property type="entry name" value="Transferase(Phosphotransferase) domain 1"/>
    <property type="match status" value="1"/>
</dbReference>
<keyword evidence="3" id="KW-0597">Phosphoprotein</keyword>
<keyword evidence="5 9" id="KW-0547">Nucleotide-binding</keyword>
<dbReference type="PROSITE" id="PS00107">
    <property type="entry name" value="PROTEIN_KINASE_ATP"/>
    <property type="match status" value="1"/>
</dbReference>
<dbReference type="Gene3D" id="3.30.200.20">
    <property type="entry name" value="Phosphorylase Kinase, domain 1"/>
    <property type="match status" value="1"/>
</dbReference>
<feature type="region of interest" description="Disordered" evidence="11">
    <location>
        <begin position="556"/>
        <end position="585"/>
    </location>
</feature>
<feature type="region of interest" description="Disordered" evidence="11">
    <location>
        <begin position="1"/>
        <end position="113"/>
    </location>
</feature>
<evidence type="ECO:0000256" key="8">
    <source>
        <dbReference type="ARBA" id="ARBA00023193"/>
    </source>
</evidence>
<dbReference type="AlphaFoldDB" id="A0A1Y2CJY1"/>
<feature type="compositionally biased region" description="Basic and acidic residues" evidence="11">
    <location>
        <begin position="98"/>
        <end position="113"/>
    </location>
</feature>
<feature type="binding site" evidence="9">
    <location>
        <position position="449"/>
    </location>
    <ligand>
        <name>ATP</name>
        <dbReference type="ChEBI" id="CHEBI:30616"/>
    </ligand>
</feature>
<sequence>MKPSSSSPVPPNVSPSPSPPKTSRAFVPALRVNPIPLPSPGFPKKSSFESFSFPPTGEELRQRRDPGGSSNNSPNQKQPLSSSAKNKAAQESKTPVHRGPEKATKEDFVKDESYLERIKNSIRGEMPGYSSLNELLKSEKILIRDAVMKNQTHESNINTQHPAETDSMDSDQISASESESCSDSCSESESSGGSETTTSTSTKPNGLKSAVTMDVVKHETVTLSPILRRATSLGSMHQPDEADADESEHGHHRFRYHHHHHKHFHSHHGSKGSLAVRERKLKQGRLLLVCLLENFCMLYDQSPERNKKLFFTLCKQLSSMGIIDSEDFLDEISSVQSIPRALPSTLSNDEEENKYLSYLNQENGSTSALVLKRPSVFTADFSRYNAPSSSLHDSSFTPTQPMQDLSEILDLDVSRYQEDFEEIRPLGKGGFGQVWCVKNKLDGMEYAVKRVKLKAKESGGVEKILREVKVQARLSHQNVVRYFSCWLEHAKPATKVATTGDEDVGDTVESTDDYLSNTEDLESDEYQSRAGNYSATQWNTRVTITEVDSDIASKMKESLSEEGASNNGANLDENENRDDDDDEDEDFEWDEDIDMEIEYKTPVAKSKHLSKSLTATSIESASLHTATPTSSYDSKVSPLQIKARANHNAKILESQEGSMNSRGRKATAIPRELTLFIQSCIHRDIAPKNIFWVPRSNNGSNNTKASMESFKSQTPLAATQSLSSSLKSAESRHSFLDDLSAPYKCGGYWKIGDFGLVTISDLIDEPRESQGSVSRASTVSSSPEKVQSSKTRTTGVGTVTYASPEQLAPSEDFSYTSKSDMFSVGIVLFEMLHPLGTGMERAQTLTNLRLGVLPEEFVRRWPKEAILILSLMNKNPELRPCAQETLNMLLLTNEKTTATPSERTTAEAGKHENRDTGSPALSHSRRSSFPRLPFVESLTSTIKTWIHHPQKGNSESLDHQKLMEELSDPVKALKMVTEAHRRADKSEQDAREAKEEVDRLRNRVLELESILKIQSSSK</sequence>
<evidence type="ECO:0000256" key="1">
    <source>
        <dbReference type="ARBA" id="ARBA00012513"/>
    </source>
</evidence>
<keyword evidence="6 13" id="KW-0418">Kinase</keyword>
<dbReference type="InterPro" id="IPR017441">
    <property type="entry name" value="Protein_kinase_ATP_BS"/>
</dbReference>
<dbReference type="SUPFAM" id="SSF56112">
    <property type="entry name" value="Protein kinase-like (PK-like)"/>
    <property type="match status" value="1"/>
</dbReference>
<protein>
    <recommendedName>
        <fullName evidence="1">non-specific serine/threonine protein kinase</fullName>
        <ecNumber evidence="1">2.7.11.1</ecNumber>
    </recommendedName>
</protein>
<dbReference type="GO" id="GO:0004694">
    <property type="term" value="F:eukaryotic translation initiation factor 2alpha kinase activity"/>
    <property type="evidence" value="ECO:0007669"/>
    <property type="project" value="TreeGrafter"/>
</dbReference>
<feature type="coiled-coil region" evidence="10">
    <location>
        <begin position="976"/>
        <end position="1010"/>
    </location>
</feature>
<feature type="compositionally biased region" description="Low complexity" evidence="11">
    <location>
        <begin position="176"/>
        <end position="202"/>
    </location>
</feature>
<feature type="region of interest" description="Disordered" evidence="11">
    <location>
        <begin position="767"/>
        <end position="793"/>
    </location>
</feature>
<evidence type="ECO:0000256" key="11">
    <source>
        <dbReference type="SAM" id="MobiDB-lite"/>
    </source>
</evidence>
<dbReference type="EMBL" id="MCGO01000014">
    <property type="protein sequence ID" value="ORY47322.1"/>
    <property type="molecule type" value="Genomic_DNA"/>
</dbReference>
<dbReference type="Pfam" id="PF00069">
    <property type="entry name" value="Pkinase"/>
    <property type="match status" value="2"/>
</dbReference>
<feature type="region of interest" description="Disordered" evidence="11">
    <location>
        <begin position="154"/>
        <end position="206"/>
    </location>
</feature>
<evidence type="ECO:0000313" key="14">
    <source>
        <dbReference type="Proteomes" id="UP000193642"/>
    </source>
</evidence>
<keyword evidence="7 9" id="KW-0067">ATP-binding</keyword>
<keyword evidence="8" id="KW-0652">Protein synthesis inhibitor</keyword>
<keyword evidence="10" id="KW-0175">Coiled coil</keyword>
<feature type="compositionally biased region" description="Polar residues" evidence="11">
    <location>
        <begin position="783"/>
        <end position="793"/>
    </location>
</feature>
<feature type="region of interest" description="Disordered" evidence="11">
    <location>
        <begin position="229"/>
        <end position="250"/>
    </location>
</feature>
<dbReference type="EC" id="2.7.11.1" evidence="1"/>
<dbReference type="OrthoDB" id="1405469at2759"/>
<feature type="compositionally biased region" description="Acidic residues" evidence="11">
    <location>
        <begin position="572"/>
        <end position="585"/>
    </location>
</feature>
<keyword evidence="14" id="KW-1185">Reference proteome</keyword>
<dbReference type="Pfam" id="PF22949">
    <property type="entry name" value="HRI2_3H"/>
    <property type="match status" value="1"/>
</dbReference>
<accession>A0A1Y2CJY1</accession>
<evidence type="ECO:0000256" key="4">
    <source>
        <dbReference type="ARBA" id="ARBA00022679"/>
    </source>
</evidence>
<evidence type="ECO:0000256" key="6">
    <source>
        <dbReference type="ARBA" id="ARBA00022777"/>
    </source>
</evidence>
<dbReference type="GO" id="GO:0004713">
    <property type="term" value="F:protein tyrosine kinase activity"/>
    <property type="evidence" value="ECO:0007669"/>
    <property type="project" value="InterPro"/>
</dbReference>
<name>A0A1Y2CJY1_9FUNG</name>
<evidence type="ECO:0000259" key="12">
    <source>
        <dbReference type="PROSITE" id="PS50011"/>
    </source>
</evidence>
<dbReference type="InterPro" id="IPR000719">
    <property type="entry name" value="Prot_kinase_dom"/>
</dbReference>
<evidence type="ECO:0000256" key="10">
    <source>
        <dbReference type="SAM" id="Coils"/>
    </source>
</evidence>
<reference evidence="13 14" key="1">
    <citation type="submission" date="2016-07" db="EMBL/GenBank/DDBJ databases">
        <title>Pervasive Adenine N6-methylation of Active Genes in Fungi.</title>
        <authorList>
            <consortium name="DOE Joint Genome Institute"/>
            <person name="Mondo S.J."/>
            <person name="Dannebaum R.O."/>
            <person name="Kuo R.C."/>
            <person name="Labutti K."/>
            <person name="Haridas S."/>
            <person name="Kuo A."/>
            <person name="Salamov A."/>
            <person name="Ahrendt S.R."/>
            <person name="Lipzen A."/>
            <person name="Sullivan W."/>
            <person name="Andreopoulos W.B."/>
            <person name="Clum A."/>
            <person name="Lindquist E."/>
            <person name="Daum C."/>
            <person name="Ramamoorthy G.K."/>
            <person name="Gryganskyi A."/>
            <person name="Culley D."/>
            <person name="Magnuson J.K."/>
            <person name="James T.Y."/>
            <person name="O'Malley M.A."/>
            <person name="Stajich J.E."/>
            <person name="Spatafora J.W."/>
            <person name="Visel A."/>
            <person name="Grigoriev I.V."/>
        </authorList>
    </citation>
    <scope>NUCLEOTIDE SEQUENCE [LARGE SCALE GENOMIC DNA]</scope>
    <source>
        <strain evidence="13 14">JEL800</strain>
    </source>
</reference>
<dbReference type="InterPro" id="IPR050339">
    <property type="entry name" value="CC_SR_Kinase"/>
</dbReference>
<dbReference type="InterPro" id="IPR020635">
    <property type="entry name" value="Tyr_kinase_cat_dom"/>
</dbReference>
<proteinExistence type="predicted"/>
<dbReference type="Proteomes" id="UP000193642">
    <property type="component" value="Unassembled WGS sequence"/>
</dbReference>
<feature type="compositionally biased region" description="Low complexity" evidence="11">
    <location>
        <begin position="42"/>
        <end position="55"/>
    </location>
</feature>
<evidence type="ECO:0000256" key="2">
    <source>
        <dbReference type="ARBA" id="ARBA00022527"/>
    </source>
</evidence>
<dbReference type="PANTHER" id="PTHR11042:SF187">
    <property type="entry name" value="EUKARYOTIC TRANSLATION INITIATION FACTOR 2-ALPHA KINASE 2"/>
    <property type="match status" value="1"/>
</dbReference>
<feature type="compositionally biased region" description="Polar residues" evidence="11">
    <location>
        <begin position="68"/>
        <end position="93"/>
    </location>
</feature>
<feature type="compositionally biased region" description="Basic and acidic residues" evidence="11">
    <location>
        <begin position="904"/>
        <end position="915"/>
    </location>
</feature>
<dbReference type="InterPro" id="IPR011009">
    <property type="entry name" value="Kinase-like_dom_sf"/>
</dbReference>
<evidence type="ECO:0000256" key="3">
    <source>
        <dbReference type="ARBA" id="ARBA00022553"/>
    </source>
</evidence>
<feature type="domain" description="Protein kinase" evidence="12">
    <location>
        <begin position="420"/>
        <end position="891"/>
    </location>
</feature>
<organism evidence="13 14">
    <name type="scientific">Rhizoclosmatium globosum</name>
    <dbReference type="NCBI Taxonomy" id="329046"/>
    <lineage>
        <taxon>Eukaryota</taxon>
        <taxon>Fungi</taxon>
        <taxon>Fungi incertae sedis</taxon>
        <taxon>Chytridiomycota</taxon>
        <taxon>Chytridiomycota incertae sedis</taxon>
        <taxon>Chytridiomycetes</taxon>
        <taxon>Chytridiales</taxon>
        <taxon>Chytriomycetaceae</taxon>
        <taxon>Rhizoclosmatium</taxon>
    </lineage>
</organism>
<dbReference type="GO" id="GO:0005524">
    <property type="term" value="F:ATP binding"/>
    <property type="evidence" value="ECO:0007669"/>
    <property type="project" value="UniProtKB-UniRule"/>
</dbReference>
<dbReference type="PROSITE" id="PS50011">
    <property type="entry name" value="PROTEIN_KINASE_DOM"/>
    <property type="match status" value="1"/>
</dbReference>
<keyword evidence="2" id="KW-0723">Serine/threonine-protein kinase</keyword>
<evidence type="ECO:0000313" key="13">
    <source>
        <dbReference type="EMBL" id="ORY47322.1"/>
    </source>
</evidence>
<feature type="compositionally biased region" description="Low complexity" evidence="11">
    <location>
        <begin position="769"/>
        <end position="782"/>
    </location>
</feature>
<keyword evidence="4" id="KW-0808">Transferase</keyword>
<feature type="compositionally biased region" description="Pro residues" evidence="11">
    <location>
        <begin position="8"/>
        <end position="20"/>
    </location>
</feature>
<dbReference type="SMART" id="SM00219">
    <property type="entry name" value="TyrKc"/>
    <property type="match status" value="1"/>
</dbReference>
<evidence type="ECO:0000256" key="5">
    <source>
        <dbReference type="ARBA" id="ARBA00022741"/>
    </source>
</evidence>
<dbReference type="GO" id="GO:0005634">
    <property type="term" value="C:nucleus"/>
    <property type="evidence" value="ECO:0007669"/>
    <property type="project" value="TreeGrafter"/>
</dbReference>